<dbReference type="Pfam" id="PF20142">
    <property type="entry name" value="Scaffold"/>
    <property type="match status" value="1"/>
</dbReference>
<accession>A0A4S2H6D8</accession>
<dbReference type="Pfam" id="PF03734">
    <property type="entry name" value="YkuD"/>
    <property type="match status" value="1"/>
</dbReference>
<reference evidence="10 11" key="1">
    <citation type="journal article" date="2017" name="Int. J. Syst. Evol. Microbiol.">
        <title>Marinicauda algicola sp. nov., isolated from a marine red alga Rhodosorus marinus.</title>
        <authorList>
            <person name="Jeong S.E."/>
            <person name="Jeon S.H."/>
            <person name="Chun B.H."/>
            <person name="Kim D.W."/>
            <person name="Jeon C.O."/>
        </authorList>
    </citation>
    <scope>NUCLEOTIDE SEQUENCE [LARGE SCALE GENOMIC DNA]</scope>
    <source>
        <strain evidence="10 11">JCM 31718</strain>
    </source>
</reference>
<feature type="active site" description="Proton donor/acceptor" evidence="7">
    <location>
        <position position="374"/>
    </location>
</feature>
<dbReference type="PANTHER" id="PTHR41533">
    <property type="entry name" value="L,D-TRANSPEPTIDASE HI_1667-RELATED"/>
    <property type="match status" value="1"/>
</dbReference>
<dbReference type="InterPro" id="IPR002477">
    <property type="entry name" value="Peptidoglycan-bd-like"/>
</dbReference>
<comment type="pathway">
    <text evidence="1 7">Cell wall biogenesis; peptidoglycan biosynthesis.</text>
</comment>
<comment type="similarity">
    <text evidence="2">Belongs to the YkuD family.</text>
</comment>
<evidence type="ECO:0000313" key="11">
    <source>
        <dbReference type="Proteomes" id="UP000308054"/>
    </source>
</evidence>
<feature type="signal peptide" evidence="8">
    <location>
        <begin position="1"/>
        <end position="20"/>
    </location>
</feature>
<dbReference type="PANTHER" id="PTHR41533:SF2">
    <property type="entry name" value="BLR7131 PROTEIN"/>
    <property type="match status" value="1"/>
</dbReference>
<dbReference type="InterPro" id="IPR005490">
    <property type="entry name" value="LD_TPept_cat_dom"/>
</dbReference>
<dbReference type="Gene3D" id="1.10.101.10">
    <property type="entry name" value="PGBD-like superfamily/PGBD"/>
    <property type="match status" value="1"/>
</dbReference>
<dbReference type="SUPFAM" id="SSF47090">
    <property type="entry name" value="PGBD-like"/>
    <property type="match status" value="1"/>
</dbReference>
<keyword evidence="3" id="KW-0808">Transferase</keyword>
<evidence type="ECO:0000256" key="1">
    <source>
        <dbReference type="ARBA" id="ARBA00004752"/>
    </source>
</evidence>
<dbReference type="SUPFAM" id="SSF141523">
    <property type="entry name" value="L,D-transpeptidase catalytic domain-like"/>
    <property type="match status" value="1"/>
</dbReference>
<proteinExistence type="inferred from homology"/>
<keyword evidence="5 7" id="KW-0573">Peptidoglycan synthesis</keyword>
<comment type="caution">
    <text evidence="10">The sequence shown here is derived from an EMBL/GenBank/DDBJ whole genome shotgun (WGS) entry which is preliminary data.</text>
</comment>
<feature type="domain" description="L,D-TPase catalytic" evidence="9">
    <location>
        <begin position="247"/>
        <end position="419"/>
    </location>
</feature>
<evidence type="ECO:0000256" key="8">
    <source>
        <dbReference type="SAM" id="SignalP"/>
    </source>
</evidence>
<dbReference type="InterPro" id="IPR038063">
    <property type="entry name" value="Transpep_catalytic_dom"/>
</dbReference>
<evidence type="ECO:0000259" key="9">
    <source>
        <dbReference type="PROSITE" id="PS52029"/>
    </source>
</evidence>
<dbReference type="OrthoDB" id="9778545at2"/>
<gene>
    <name evidence="10" type="ORF">E5163_05450</name>
</gene>
<dbReference type="InterPro" id="IPR052905">
    <property type="entry name" value="LD-transpeptidase_YkuD-like"/>
</dbReference>
<dbReference type="EMBL" id="SRXW01000001">
    <property type="protein sequence ID" value="TGY90782.1"/>
    <property type="molecule type" value="Genomic_DNA"/>
</dbReference>
<evidence type="ECO:0000256" key="2">
    <source>
        <dbReference type="ARBA" id="ARBA00005992"/>
    </source>
</evidence>
<organism evidence="10 11">
    <name type="scientific">Marinicauda algicola</name>
    <dbReference type="NCBI Taxonomy" id="2029849"/>
    <lineage>
        <taxon>Bacteria</taxon>
        <taxon>Pseudomonadati</taxon>
        <taxon>Pseudomonadota</taxon>
        <taxon>Alphaproteobacteria</taxon>
        <taxon>Maricaulales</taxon>
        <taxon>Maricaulaceae</taxon>
        <taxon>Marinicauda</taxon>
    </lineage>
</organism>
<name>A0A4S2H6D8_9PROT</name>
<dbReference type="GO" id="GO:0016740">
    <property type="term" value="F:transferase activity"/>
    <property type="evidence" value="ECO:0007669"/>
    <property type="project" value="UniProtKB-KW"/>
</dbReference>
<sequence length="490" mass="54729">MRQGAVLLCGLFLLAAPARAQEPVWSDRAIDSLVYALSEAWTHGLDPRDYGDPARLSALDAGTERDRIASDIFRAYARDLAFGRVDPRRLDPDWTAAVVDQDIEAWLARALESEAAHEALEALAPGHPDYQALRQELIYRLTLPESPIPVPDGPPLARGDRGPRVDALRARLHQLGLLEVPGRRGAAFDARLETALMRFQARMRLAADGRLGPATLAELNTPAEWRIDQLRANLERWRWLTHDLGERHVRVNIADYRLESWSGGAPVREHEIQIGAGYSRTPVFSDTMRYIEINPVWYAGAGLGSSLMNQMRYRPAAALSDGYRLVSLDTGGVVSPYDADWARGRYRLIQLPGPSNAMGEVKFMFPNRHNVYIHDTPHRDAFADAQRDNSAGCVRVKDPADLAWWVLENEPGWTRLRLQEVMATDETTRVWLDRPIPVHILYFTAVADRFGGVRFVHDVYGRDRALVAALDGRYPEPAPAATGLSSAALD</sequence>
<dbReference type="GO" id="GO:0009252">
    <property type="term" value="P:peptidoglycan biosynthetic process"/>
    <property type="evidence" value="ECO:0007669"/>
    <property type="project" value="UniProtKB-UniPathway"/>
</dbReference>
<dbReference type="GO" id="GO:0071555">
    <property type="term" value="P:cell wall organization"/>
    <property type="evidence" value="ECO:0007669"/>
    <property type="project" value="UniProtKB-UniRule"/>
</dbReference>
<evidence type="ECO:0000256" key="5">
    <source>
        <dbReference type="ARBA" id="ARBA00022984"/>
    </source>
</evidence>
<dbReference type="Proteomes" id="UP000308054">
    <property type="component" value="Unassembled WGS sequence"/>
</dbReference>
<dbReference type="CDD" id="cd16913">
    <property type="entry name" value="YkuD_like"/>
    <property type="match status" value="1"/>
</dbReference>
<keyword evidence="4 7" id="KW-0133">Cell shape</keyword>
<evidence type="ECO:0000256" key="3">
    <source>
        <dbReference type="ARBA" id="ARBA00022679"/>
    </source>
</evidence>
<dbReference type="AlphaFoldDB" id="A0A4S2H6D8"/>
<dbReference type="UniPathway" id="UPA00219"/>
<dbReference type="GO" id="GO:0008360">
    <property type="term" value="P:regulation of cell shape"/>
    <property type="evidence" value="ECO:0007669"/>
    <property type="project" value="UniProtKB-UniRule"/>
</dbReference>
<dbReference type="Gene3D" id="2.40.440.10">
    <property type="entry name" value="L,D-transpeptidase catalytic domain-like"/>
    <property type="match status" value="1"/>
</dbReference>
<dbReference type="GO" id="GO:0004180">
    <property type="term" value="F:carboxypeptidase activity"/>
    <property type="evidence" value="ECO:0007669"/>
    <property type="project" value="UniProtKB-ARBA"/>
</dbReference>
<keyword evidence="8" id="KW-0732">Signal</keyword>
<feature type="chain" id="PRO_5021024557" evidence="8">
    <location>
        <begin position="21"/>
        <end position="490"/>
    </location>
</feature>
<keyword evidence="6 7" id="KW-0961">Cell wall biogenesis/degradation</keyword>
<dbReference type="InterPro" id="IPR036365">
    <property type="entry name" value="PGBD-like_sf"/>
</dbReference>
<evidence type="ECO:0000256" key="7">
    <source>
        <dbReference type="PROSITE-ProRule" id="PRU01373"/>
    </source>
</evidence>
<feature type="active site" description="Nucleophile" evidence="7">
    <location>
        <position position="393"/>
    </location>
</feature>
<keyword evidence="11" id="KW-1185">Reference proteome</keyword>
<protein>
    <submittedName>
        <fullName evidence="10">Murein L,D-transpeptidase</fullName>
    </submittedName>
</protein>
<dbReference type="Pfam" id="PF01471">
    <property type="entry name" value="PG_binding_1"/>
    <property type="match status" value="1"/>
</dbReference>
<evidence type="ECO:0000256" key="6">
    <source>
        <dbReference type="ARBA" id="ARBA00023316"/>
    </source>
</evidence>
<evidence type="ECO:0000256" key="4">
    <source>
        <dbReference type="ARBA" id="ARBA00022960"/>
    </source>
</evidence>
<dbReference type="PROSITE" id="PS52029">
    <property type="entry name" value="LD_TPASE"/>
    <property type="match status" value="1"/>
</dbReference>
<dbReference type="InterPro" id="IPR036366">
    <property type="entry name" value="PGBDSf"/>
</dbReference>
<dbReference type="InterPro" id="IPR045380">
    <property type="entry name" value="LD_TPept_scaffold_dom"/>
</dbReference>
<evidence type="ECO:0000313" key="10">
    <source>
        <dbReference type="EMBL" id="TGY90782.1"/>
    </source>
</evidence>